<dbReference type="InterPro" id="IPR046730">
    <property type="entry name" value="DUF6622"/>
</dbReference>
<comment type="caution">
    <text evidence="2">The sequence shown here is derived from an EMBL/GenBank/DDBJ whole genome shotgun (WGS) entry which is preliminary data.</text>
</comment>
<name>A0A941BE56_9BURK</name>
<keyword evidence="3" id="KW-1185">Reference proteome</keyword>
<evidence type="ECO:0000313" key="3">
    <source>
        <dbReference type="Proteomes" id="UP000676246"/>
    </source>
</evidence>
<dbReference type="EMBL" id="JAGQDD010000002">
    <property type="protein sequence ID" value="MBQ0929612.1"/>
    <property type="molecule type" value="Genomic_DNA"/>
</dbReference>
<keyword evidence="1" id="KW-0812">Transmembrane</keyword>
<feature type="transmembrane region" description="Helical" evidence="1">
    <location>
        <begin position="96"/>
        <end position="120"/>
    </location>
</feature>
<feature type="transmembrane region" description="Helical" evidence="1">
    <location>
        <begin position="6"/>
        <end position="25"/>
    </location>
</feature>
<reference evidence="2 3" key="1">
    <citation type="submission" date="2021-04" db="EMBL/GenBank/DDBJ databases">
        <title>The genome sequence of Ideonella sp. 3Y2.</title>
        <authorList>
            <person name="Liu Y."/>
        </authorList>
    </citation>
    <scope>NUCLEOTIDE SEQUENCE [LARGE SCALE GENOMIC DNA]</scope>
    <source>
        <strain evidence="2 3">3Y2</strain>
    </source>
</reference>
<accession>A0A941BE56</accession>
<feature type="transmembrane region" description="Helical" evidence="1">
    <location>
        <begin position="56"/>
        <end position="75"/>
    </location>
</feature>
<dbReference type="Pfam" id="PF20327">
    <property type="entry name" value="DUF6622"/>
    <property type="match status" value="1"/>
</dbReference>
<organism evidence="2 3">
    <name type="scientific">Ideonella alba</name>
    <dbReference type="NCBI Taxonomy" id="2824118"/>
    <lineage>
        <taxon>Bacteria</taxon>
        <taxon>Pseudomonadati</taxon>
        <taxon>Pseudomonadota</taxon>
        <taxon>Betaproteobacteria</taxon>
        <taxon>Burkholderiales</taxon>
        <taxon>Sphaerotilaceae</taxon>
        <taxon>Ideonella</taxon>
    </lineage>
</organism>
<dbReference type="Proteomes" id="UP000676246">
    <property type="component" value="Unassembled WGS sequence"/>
</dbReference>
<keyword evidence="1" id="KW-0472">Membrane</keyword>
<evidence type="ECO:0000256" key="1">
    <source>
        <dbReference type="SAM" id="Phobius"/>
    </source>
</evidence>
<evidence type="ECO:0008006" key="4">
    <source>
        <dbReference type="Google" id="ProtNLM"/>
    </source>
</evidence>
<gene>
    <name evidence="2" type="ORF">KAK03_03870</name>
</gene>
<sequence>MTATIPTWVPVLFVALAWLGYRLSLPRTVRPGKLLLVALGMFAFSLYGLVGTLGLAPLALGLWLLGYALSMTLGARHFTARGLTAVGELVRMPGSWVPLALLMGIFMAKFVLGAAMAVRSPMLHDLAFIAGMSGVLGVLSGGFGARALAALRCVAQTPAA</sequence>
<proteinExistence type="predicted"/>
<evidence type="ECO:0000313" key="2">
    <source>
        <dbReference type="EMBL" id="MBQ0929612.1"/>
    </source>
</evidence>
<feature type="transmembrane region" description="Helical" evidence="1">
    <location>
        <begin position="32"/>
        <end position="50"/>
    </location>
</feature>
<feature type="transmembrane region" description="Helical" evidence="1">
    <location>
        <begin position="126"/>
        <end position="149"/>
    </location>
</feature>
<dbReference type="RefSeq" id="WP_210851870.1">
    <property type="nucleotide sequence ID" value="NZ_JAGQDD010000002.1"/>
</dbReference>
<dbReference type="AlphaFoldDB" id="A0A941BE56"/>
<protein>
    <recommendedName>
        <fullName evidence="4">Tat pathway signal sequence</fullName>
    </recommendedName>
</protein>
<keyword evidence="1" id="KW-1133">Transmembrane helix</keyword>